<keyword evidence="3" id="KW-1185">Reference proteome</keyword>
<sequence length="44" mass="4636">MGKHDKPKSDDQKPQGPAGEGDHQVPPDVFGPGSGTHKKDGDKK</sequence>
<evidence type="ECO:0000313" key="3">
    <source>
        <dbReference type="Proteomes" id="UP000198873"/>
    </source>
</evidence>
<accession>A0A1I6P395</accession>
<organism evidence="2 3">
    <name type="scientific">Streptomyces harbinensis</name>
    <dbReference type="NCBI Taxonomy" id="1176198"/>
    <lineage>
        <taxon>Bacteria</taxon>
        <taxon>Bacillati</taxon>
        <taxon>Actinomycetota</taxon>
        <taxon>Actinomycetes</taxon>
        <taxon>Kitasatosporales</taxon>
        <taxon>Streptomycetaceae</taxon>
        <taxon>Streptomyces</taxon>
    </lineage>
</organism>
<dbReference type="AlphaFoldDB" id="A0A1I6P395"/>
<name>A0A1I6P395_9ACTN</name>
<evidence type="ECO:0000256" key="1">
    <source>
        <dbReference type="SAM" id="MobiDB-lite"/>
    </source>
</evidence>
<dbReference type="STRING" id="1176198.SAMN05444716_101249"/>
<reference evidence="3" key="1">
    <citation type="submission" date="2016-10" db="EMBL/GenBank/DDBJ databases">
        <authorList>
            <person name="Varghese N."/>
            <person name="Submissions S."/>
        </authorList>
    </citation>
    <scope>NUCLEOTIDE SEQUENCE [LARGE SCALE GENOMIC DNA]</scope>
    <source>
        <strain evidence="3">CGMCC 4.7047</strain>
    </source>
</reference>
<dbReference type="EMBL" id="FPAB01000001">
    <property type="protein sequence ID" value="SFS34676.1"/>
    <property type="molecule type" value="Genomic_DNA"/>
</dbReference>
<feature type="region of interest" description="Disordered" evidence="1">
    <location>
        <begin position="1"/>
        <end position="44"/>
    </location>
</feature>
<dbReference type="Proteomes" id="UP000198873">
    <property type="component" value="Unassembled WGS sequence"/>
</dbReference>
<evidence type="ECO:0000313" key="2">
    <source>
        <dbReference type="EMBL" id="SFS34676.1"/>
    </source>
</evidence>
<gene>
    <name evidence="2" type="ORF">SAMN05444716_101249</name>
</gene>
<dbReference type="RefSeq" id="WP_282614879.1">
    <property type="nucleotide sequence ID" value="NZ_FPAB01000001.1"/>
</dbReference>
<proteinExistence type="predicted"/>
<protein>
    <submittedName>
        <fullName evidence="2">Uncharacterized protein</fullName>
    </submittedName>
</protein>